<evidence type="ECO:0000256" key="7">
    <source>
        <dbReference type="ARBA" id="ARBA00023242"/>
    </source>
</evidence>
<sequence length="73" mass="8021">MFGHGNGSRGLGKGGTKTYRKVMRYNIQGFNKPAIRRLAHRGCAKSIAGLIYKETRGVLKMFLANVICDVGVH</sequence>
<evidence type="ECO:0000313" key="9">
    <source>
        <dbReference type="EMBL" id="KAK4471556.1"/>
    </source>
</evidence>
<accession>A0AAE1ZCM1</accession>
<keyword evidence="7" id="KW-0539">Nucleus</keyword>
<evidence type="ECO:0000256" key="2">
    <source>
        <dbReference type="ARBA" id="ARBA00004123"/>
    </source>
</evidence>
<comment type="caution">
    <text evidence="9">The sequence shown here is derived from an EMBL/GenBank/DDBJ whole genome shotgun (WGS) entry which is preliminary data.</text>
</comment>
<dbReference type="GO" id="GO:0030527">
    <property type="term" value="F:structural constituent of chromatin"/>
    <property type="evidence" value="ECO:0007669"/>
    <property type="project" value="InterPro"/>
</dbReference>
<reference evidence="9" key="1">
    <citation type="submission" date="2022-04" db="EMBL/GenBank/DDBJ databases">
        <authorList>
            <person name="Xu L."/>
            <person name="Lv Z."/>
        </authorList>
    </citation>
    <scope>NUCLEOTIDE SEQUENCE</scope>
    <source>
        <strain evidence="9">LV_2022a</strain>
    </source>
</reference>
<evidence type="ECO:0000256" key="4">
    <source>
        <dbReference type="ARBA" id="ARBA00006564"/>
    </source>
</evidence>
<evidence type="ECO:0000256" key="3">
    <source>
        <dbReference type="ARBA" id="ARBA00004286"/>
    </source>
</evidence>
<evidence type="ECO:0000313" key="10">
    <source>
        <dbReference type="Proteomes" id="UP001292079"/>
    </source>
</evidence>
<evidence type="ECO:0008006" key="11">
    <source>
        <dbReference type="Google" id="ProtNLM"/>
    </source>
</evidence>
<comment type="function">
    <text evidence="1">Core component of nucleosome. Nucleosomes wrap and compact DNA into chromatin, limiting DNA accessibility to the cellular machineries which require DNA as a template. Histones thereby play a central role in transcription regulation, DNA repair, DNA replication and chromosomal stability. DNA accessibility is regulated via a complex set of post-translational modifications of histones, also called histone code, and nucleosome remodeling.</text>
</comment>
<keyword evidence="8" id="KW-0544">Nucleosome core</keyword>
<dbReference type="InterPro" id="IPR001951">
    <property type="entry name" value="Histone_H4"/>
</dbReference>
<reference evidence="9" key="2">
    <citation type="journal article" date="2023" name="Infect Dis Poverty">
        <title>Chromosome-scale genome of the human blood fluke Schistosoma mekongi and its implications for public health.</title>
        <authorList>
            <person name="Zhou M."/>
            <person name="Xu L."/>
            <person name="Xu D."/>
            <person name="Chen W."/>
            <person name="Khan J."/>
            <person name="Hu Y."/>
            <person name="Huang H."/>
            <person name="Wei H."/>
            <person name="Zhang Y."/>
            <person name="Chusongsang P."/>
            <person name="Tanasarnprasert K."/>
            <person name="Hu X."/>
            <person name="Limpanont Y."/>
            <person name="Lv Z."/>
        </authorList>
    </citation>
    <scope>NUCLEOTIDE SEQUENCE</scope>
    <source>
        <strain evidence="9">LV_2022a</strain>
    </source>
</reference>
<organism evidence="9 10">
    <name type="scientific">Schistosoma mekongi</name>
    <name type="common">Parasitic worm</name>
    <dbReference type="NCBI Taxonomy" id="38744"/>
    <lineage>
        <taxon>Eukaryota</taxon>
        <taxon>Metazoa</taxon>
        <taxon>Spiralia</taxon>
        <taxon>Lophotrochozoa</taxon>
        <taxon>Platyhelminthes</taxon>
        <taxon>Trematoda</taxon>
        <taxon>Digenea</taxon>
        <taxon>Strigeidida</taxon>
        <taxon>Schistosomatoidea</taxon>
        <taxon>Schistosomatidae</taxon>
        <taxon>Schistosoma</taxon>
    </lineage>
</organism>
<evidence type="ECO:0000256" key="5">
    <source>
        <dbReference type="ARBA" id="ARBA00022454"/>
    </source>
</evidence>
<dbReference type="SUPFAM" id="SSF47113">
    <property type="entry name" value="Histone-fold"/>
    <property type="match status" value="1"/>
</dbReference>
<name>A0AAE1ZCM1_SCHME</name>
<keyword evidence="10" id="KW-1185">Reference proteome</keyword>
<dbReference type="GO" id="GO:0046982">
    <property type="term" value="F:protein heterodimerization activity"/>
    <property type="evidence" value="ECO:0007669"/>
    <property type="project" value="InterPro"/>
</dbReference>
<proteinExistence type="inferred from homology"/>
<dbReference type="GO" id="GO:0000786">
    <property type="term" value="C:nucleosome"/>
    <property type="evidence" value="ECO:0007669"/>
    <property type="project" value="UniProtKB-KW"/>
</dbReference>
<dbReference type="EMBL" id="JALJAT010000003">
    <property type="protein sequence ID" value="KAK4471556.1"/>
    <property type="molecule type" value="Genomic_DNA"/>
</dbReference>
<dbReference type="Proteomes" id="UP001292079">
    <property type="component" value="Unassembled WGS sequence"/>
</dbReference>
<evidence type="ECO:0000256" key="6">
    <source>
        <dbReference type="ARBA" id="ARBA00023125"/>
    </source>
</evidence>
<dbReference type="InterPro" id="IPR009072">
    <property type="entry name" value="Histone-fold"/>
</dbReference>
<evidence type="ECO:0000256" key="8">
    <source>
        <dbReference type="ARBA" id="ARBA00023269"/>
    </source>
</evidence>
<dbReference type="PANTHER" id="PTHR10484">
    <property type="entry name" value="HISTONE H4"/>
    <property type="match status" value="1"/>
</dbReference>
<dbReference type="Gene3D" id="1.10.20.10">
    <property type="entry name" value="Histone, subunit A"/>
    <property type="match status" value="1"/>
</dbReference>
<comment type="similarity">
    <text evidence="4">Belongs to the histone H4 family.</text>
</comment>
<protein>
    <recommendedName>
        <fullName evidence="11">Histone H4</fullName>
    </recommendedName>
</protein>
<dbReference type="AlphaFoldDB" id="A0AAE1ZCM1"/>
<dbReference type="GO" id="GO:0003677">
    <property type="term" value="F:DNA binding"/>
    <property type="evidence" value="ECO:0007669"/>
    <property type="project" value="UniProtKB-KW"/>
</dbReference>
<keyword evidence="5" id="KW-0158">Chromosome</keyword>
<evidence type="ECO:0000256" key="1">
    <source>
        <dbReference type="ARBA" id="ARBA00002001"/>
    </source>
</evidence>
<keyword evidence="6" id="KW-0238">DNA-binding</keyword>
<gene>
    <name evidence="9" type="ORF">MN116_004973</name>
</gene>
<comment type="subcellular location">
    <subcellularLocation>
        <location evidence="3">Chromosome</location>
    </subcellularLocation>
    <subcellularLocation>
        <location evidence="2">Nucleus</location>
    </subcellularLocation>
</comment>
<dbReference type="GO" id="GO:0005634">
    <property type="term" value="C:nucleus"/>
    <property type="evidence" value="ECO:0007669"/>
    <property type="project" value="UniProtKB-SubCell"/>
</dbReference>
<dbReference type="PRINTS" id="PR00623">
    <property type="entry name" value="HISTONEH4"/>
</dbReference>